<keyword evidence="2" id="KW-0808">Transferase</keyword>
<evidence type="ECO:0000256" key="1">
    <source>
        <dbReference type="ARBA" id="ARBA00009943"/>
    </source>
</evidence>
<dbReference type="SUPFAM" id="SSF55729">
    <property type="entry name" value="Acyl-CoA N-acyltransferases (Nat)"/>
    <property type="match status" value="2"/>
</dbReference>
<dbReference type="GO" id="GO:0071555">
    <property type="term" value="P:cell wall organization"/>
    <property type="evidence" value="ECO:0007669"/>
    <property type="project" value="UniProtKB-KW"/>
</dbReference>
<protein>
    <submittedName>
        <fullName evidence="7">Peptidoglycan bridge formation glycyltransferase FemA/FemB family protein</fullName>
    </submittedName>
</protein>
<dbReference type="Gene3D" id="1.20.58.90">
    <property type="match status" value="1"/>
</dbReference>
<dbReference type="Pfam" id="PF02388">
    <property type="entry name" value="FemAB"/>
    <property type="match status" value="1"/>
</dbReference>
<accession>A0A9D1IQD4</accession>
<dbReference type="AlphaFoldDB" id="A0A9D1IQD4"/>
<dbReference type="GO" id="GO:0008360">
    <property type="term" value="P:regulation of cell shape"/>
    <property type="evidence" value="ECO:0007669"/>
    <property type="project" value="UniProtKB-KW"/>
</dbReference>
<evidence type="ECO:0000256" key="2">
    <source>
        <dbReference type="ARBA" id="ARBA00022679"/>
    </source>
</evidence>
<name>A0A9D1IQD4_9FIRM</name>
<evidence type="ECO:0000256" key="6">
    <source>
        <dbReference type="ARBA" id="ARBA00023316"/>
    </source>
</evidence>
<evidence type="ECO:0000256" key="4">
    <source>
        <dbReference type="ARBA" id="ARBA00022984"/>
    </source>
</evidence>
<keyword evidence="3" id="KW-0133">Cell shape</keyword>
<proteinExistence type="inferred from homology"/>
<evidence type="ECO:0000313" key="8">
    <source>
        <dbReference type="Proteomes" id="UP000824074"/>
    </source>
</evidence>
<sequence>MQIILLDEARFDNFAINHPNHNYYQTSNYGRLMTKHGHNSYYLGLVDDIGNIKAATLMIVKNDSKEKRKMGYAPRGFLIDWNDDELVKNFTDGLKEFLSKRNFTYLKLDPLVVYKEHNTNGEENTFGESNSSLVQKLQGLGYIHMGYNNGYEASKPRWNAITTLNSNIISLYNSISKEARDKISDAAKMGNKVYKGNQNDITLLYNIINKKNPPIDYYLDYYQFFGQNAFEIYFNKLEPISYVNSSKTLYEKEEQRNNVLNMQMQDFNNPNKDQIMNEKLKSDELLAKYKKNMLEASRLFQQYPSGIITAGTIVIKHGNKIAFLESGVNESFKEDYPEYLLKWQLIETFAKQGYKEVNLGGLTSDLKKDYESTVKTELANKIVEYVGEFDLVINKKAYYTGSKLTPILNWLNTPI</sequence>
<dbReference type="PANTHER" id="PTHR36174:SF1">
    <property type="entry name" value="LIPID II:GLYCINE GLYCYLTRANSFERASE"/>
    <property type="match status" value="1"/>
</dbReference>
<evidence type="ECO:0000256" key="5">
    <source>
        <dbReference type="ARBA" id="ARBA00023315"/>
    </source>
</evidence>
<dbReference type="GO" id="GO:0016755">
    <property type="term" value="F:aminoacyltransferase activity"/>
    <property type="evidence" value="ECO:0007669"/>
    <property type="project" value="InterPro"/>
</dbReference>
<comment type="similarity">
    <text evidence="1">Belongs to the FemABX family.</text>
</comment>
<dbReference type="InterPro" id="IPR003447">
    <property type="entry name" value="FEMABX"/>
</dbReference>
<organism evidence="7 8">
    <name type="scientific">Candidatus Aphodocola excrementigallinarum</name>
    <dbReference type="NCBI Taxonomy" id="2840670"/>
    <lineage>
        <taxon>Bacteria</taxon>
        <taxon>Bacillati</taxon>
        <taxon>Bacillota</taxon>
        <taxon>Bacilli</taxon>
        <taxon>Candidatus Aphodocola</taxon>
    </lineage>
</organism>
<evidence type="ECO:0000313" key="7">
    <source>
        <dbReference type="EMBL" id="HIU40806.1"/>
    </source>
</evidence>
<dbReference type="PROSITE" id="PS51191">
    <property type="entry name" value="FEMABX"/>
    <property type="match status" value="1"/>
</dbReference>
<reference evidence="7" key="1">
    <citation type="submission" date="2020-10" db="EMBL/GenBank/DDBJ databases">
        <authorList>
            <person name="Gilroy R."/>
        </authorList>
    </citation>
    <scope>NUCLEOTIDE SEQUENCE</scope>
    <source>
        <strain evidence="7">CHK193-30670</strain>
    </source>
</reference>
<comment type="caution">
    <text evidence="7">The sequence shown here is derived from an EMBL/GenBank/DDBJ whole genome shotgun (WGS) entry which is preliminary data.</text>
</comment>
<reference evidence="7" key="2">
    <citation type="journal article" date="2021" name="PeerJ">
        <title>Extensive microbial diversity within the chicken gut microbiome revealed by metagenomics and culture.</title>
        <authorList>
            <person name="Gilroy R."/>
            <person name="Ravi A."/>
            <person name="Getino M."/>
            <person name="Pursley I."/>
            <person name="Horton D.L."/>
            <person name="Alikhan N.F."/>
            <person name="Baker D."/>
            <person name="Gharbi K."/>
            <person name="Hall N."/>
            <person name="Watson M."/>
            <person name="Adriaenssens E.M."/>
            <person name="Foster-Nyarko E."/>
            <person name="Jarju S."/>
            <person name="Secka A."/>
            <person name="Antonio M."/>
            <person name="Oren A."/>
            <person name="Chaudhuri R.R."/>
            <person name="La Ragione R."/>
            <person name="Hildebrand F."/>
            <person name="Pallen M.J."/>
        </authorList>
    </citation>
    <scope>NUCLEOTIDE SEQUENCE</scope>
    <source>
        <strain evidence="7">CHK193-30670</strain>
    </source>
</reference>
<keyword evidence="6" id="KW-0961">Cell wall biogenesis/degradation</keyword>
<keyword evidence="5" id="KW-0012">Acyltransferase</keyword>
<keyword evidence="4" id="KW-0573">Peptidoglycan synthesis</keyword>
<dbReference type="Gene3D" id="3.40.630.30">
    <property type="match status" value="2"/>
</dbReference>
<dbReference type="InterPro" id="IPR016181">
    <property type="entry name" value="Acyl_CoA_acyltransferase"/>
</dbReference>
<gene>
    <name evidence="7" type="ORF">IAB68_05865</name>
</gene>
<dbReference type="GO" id="GO:0009252">
    <property type="term" value="P:peptidoglycan biosynthetic process"/>
    <property type="evidence" value="ECO:0007669"/>
    <property type="project" value="UniProtKB-KW"/>
</dbReference>
<dbReference type="Proteomes" id="UP000824074">
    <property type="component" value="Unassembled WGS sequence"/>
</dbReference>
<evidence type="ECO:0000256" key="3">
    <source>
        <dbReference type="ARBA" id="ARBA00022960"/>
    </source>
</evidence>
<dbReference type="InterPro" id="IPR050644">
    <property type="entry name" value="PG_Glycine_Bridge_Synth"/>
</dbReference>
<dbReference type="EMBL" id="DVMT01000059">
    <property type="protein sequence ID" value="HIU40806.1"/>
    <property type="molecule type" value="Genomic_DNA"/>
</dbReference>
<dbReference type="PANTHER" id="PTHR36174">
    <property type="entry name" value="LIPID II:GLYCINE GLYCYLTRANSFERASE"/>
    <property type="match status" value="1"/>
</dbReference>